<name>A0A7W7CA49_9PSEU</name>
<gene>
    <name evidence="3" type="ORF">HNR67_003485</name>
</gene>
<evidence type="ECO:0000313" key="4">
    <source>
        <dbReference type="Proteomes" id="UP000533598"/>
    </source>
</evidence>
<dbReference type="PANTHER" id="PTHR31084">
    <property type="entry name" value="ALPHA-L-FUCOSIDASE 2"/>
    <property type="match status" value="1"/>
</dbReference>
<dbReference type="Pfam" id="PF21307">
    <property type="entry name" value="Glyco_hydro_95_C"/>
    <property type="match status" value="1"/>
</dbReference>
<sequence>MDEGTAGISRRGFLGVAVAGSLAGSLAGPLAAESLAADVADGAGSGLRDRMRSEHAWAEFLGAQDLHWARMPRTWYEGPFLGNGFLATSVYREPGANALRFTVDHSQVQDHRPNFGNEWGVARLPVGRLLLTPVGTITGVDLRLDLWQAELRGTVTTDRGTLEIRAIVHSVRSLLRLTVRPSLGEKDFTLAFHPAEAISPRTIREEPPKNFTRNPPPELRTAGDLKIVVQPMVAGGQTATAYREAKGRNETTLLLSVAHTHPDATAEQFARTTVRRAALTGESELLREHRNWWHDCYRRSFLSIPDGLLQSFYWIQLYKLASASRASGPVMATTGPWLEPTPWPSVWWNLNAQLQYWPVHGSGHPELDPIPRTLSTHRQTLVDGLRPEYRHDSAGLRRSTDAQFDDAGFVGVPGQFSPDPEVGDLPWLLHNVWLTYRHSMDERLLREVLYPLLRKAMNYYLHFLAPGADGKLHLPPTYSPEYGSAPDCNYDLALIRWSCATLLESVRLLRIHDPLAARWREVLDKLVDYPVDGNGFMIGAGAPFAKSHRHYSHLLMVYPLYLVNAEQPEHRDLIDRSLKHWISFEGALRGYSFTGAASISSQFGRGEDALKYLRELVARFLQPNTMYYEAGPVIETPLSGMQSLHDMLCQSWGGIIRIFPAVPGEWAEVTLHDFRTEGAFLVSAVRRNGKTDFVRIRSLAGEPCRVRTGIPGRLAVRDNHGRPHRYKQGADNTIEIELRRGEEVIVHAAGARPDLTIAPVKTTKPAPPWGLPPLPPGGDMVTVDLEPFYTNDGITNEFYLGDGDFDGTGRTYPSGALPQNGSLTDDGVPFRFTNGHEGTRNNIIAAGQTVELPEGNYRRLHVLGASDNGNTDSTVTLHYTDGTATPVKFALTDWLASAAFGESEALRTNQIHTRTGPAPLRAAVFHQVLAADSTRRLRAITLSANAKPRSHVFAVTLEKVTNPA</sequence>
<evidence type="ECO:0000259" key="1">
    <source>
        <dbReference type="Pfam" id="PF21307"/>
    </source>
</evidence>
<dbReference type="InterPro" id="IPR012341">
    <property type="entry name" value="6hp_glycosidase-like_sf"/>
</dbReference>
<dbReference type="SUPFAM" id="SSF48208">
    <property type="entry name" value="Six-hairpin glycosidases"/>
    <property type="match status" value="1"/>
</dbReference>
<dbReference type="Pfam" id="PF22124">
    <property type="entry name" value="Glyco_hydro_95_cat"/>
    <property type="match status" value="1"/>
</dbReference>
<evidence type="ECO:0000313" key="3">
    <source>
        <dbReference type="EMBL" id="MBB4677367.1"/>
    </source>
</evidence>
<evidence type="ECO:0008006" key="5">
    <source>
        <dbReference type="Google" id="ProtNLM"/>
    </source>
</evidence>
<protein>
    <recommendedName>
        <fullName evidence="5">Tat pathway signal sequence domain protein</fullName>
    </recommendedName>
</protein>
<comment type="caution">
    <text evidence="3">The sequence shown here is derived from an EMBL/GenBank/DDBJ whole genome shotgun (WGS) entry which is preliminary data.</text>
</comment>
<evidence type="ECO:0000259" key="2">
    <source>
        <dbReference type="Pfam" id="PF22124"/>
    </source>
</evidence>
<reference evidence="3 4" key="1">
    <citation type="submission" date="2020-08" db="EMBL/GenBank/DDBJ databases">
        <title>Sequencing the genomes of 1000 actinobacteria strains.</title>
        <authorList>
            <person name="Klenk H.-P."/>
        </authorList>
    </citation>
    <scope>NUCLEOTIDE SEQUENCE [LARGE SCALE GENOMIC DNA]</scope>
    <source>
        <strain evidence="3 4">DSM 44230</strain>
    </source>
</reference>
<dbReference type="Gene3D" id="1.50.10.10">
    <property type="match status" value="1"/>
</dbReference>
<dbReference type="RefSeq" id="WP_185003328.1">
    <property type="nucleotide sequence ID" value="NZ_BAAAUI010000032.1"/>
</dbReference>
<dbReference type="Proteomes" id="UP000533598">
    <property type="component" value="Unassembled WGS sequence"/>
</dbReference>
<dbReference type="EMBL" id="JACHMH010000001">
    <property type="protein sequence ID" value="MBB4677367.1"/>
    <property type="molecule type" value="Genomic_DNA"/>
</dbReference>
<dbReference type="InterPro" id="IPR006311">
    <property type="entry name" value="TAT_signal"/>
</dbReference>
<dbReference type="PANTHER" id="PTHR31084:SF0">
    <property type="entry name" value="ALPHA-L-FUCOSIDASE 2"/>
    <property type="match status" value="1"/>
</dbReference>
<proteinExistence type="predicted"/>
<dbReference type="AlphaFoldDB" id="A0A7W7CA49"/>
<dbReference type="InterPro" id="IPR008928">
    <property type="entry name" value="6-hairpin_glycosidase_sf"/>
</dbReference>
<dbReference type="PROSITE" id="PS51318">
    <property type="entry name" value="TAT"/>
    <property type="match status" value="1"/>
</dbReference>
<accession>A0A7W7CA49</accession>
<feature type="domain" description="Glycosyl hydrolase family 95 catalytic" evidence="2">
    <location>
        <begin position="310"/>
        <end position="623"/>
    </location>
</feature>
<dbReference type="InterPro" id="IPR054363">
    <property type="entry name" value="GH95_cat"/>
</dbReference>
<feature type="domain" description="Alpha fucosidase A-like C-terminal" evidence="1">
    <location>
        <begin position="650"/>
        <end position="744"/>
    </location>
</feature>
<keyword evidence="4" id="KW-1185">Reference proteome</keyword>
<dbReference type="GO" id="GO:0004560">
    <property type="term" value="F:alpha-L-fucosidase activity"/>
    <property type="evidence" value="ECO:0007669"/>
    <property type="project" value="TreeGrafter"/>
</dbReference>
<dbReference type="InterPro" id="IPR049053">
    <property type="entry name" value="AFCA-like_C"/>
</dbReference>
<dbReference type="GO" id="GO:0005975">
    <property type="term" value="P:carbohydrate metabolic process"/>
    <property type="evidence" value="ECO:0007669"/>
    <property type="project" value="InterPro"/>
</dbReference>
<organism evidence="3 4">
    <name type="scientific">Crossiella cryophila</name>
    <dbReference type="NCBI Taxonomy" id="43355"/>
    <lineage>
        <taxon>Bacteria</taxon>
        <taxon>Bacillati</taxon>
        <taxon>Actinomycetota</taxon>
        <taxon>Actinomycetes</taxon>
        <taxon>Pseudonocardiales</taxon>
        <taxon>Pseudonocardiaceae</taxon>
        <taxon>Crossiella</taxon>
    </lineage>
</organism>